<name>A0A9X3ZHI4_9HYPH</name>
<comment type="caution">
    <text evidence="1">The sequence shown here is derived from an EMBL/GenBank/DDBJ whole genome shotgun (WGS) entry which is preliminary data.</text>
</comment>
<dbReference type="AlphaFoldDB" id="A0A9X3ZHI4"/>
<proteinExistence type="predicted"/>
<sequence length="144" mass="14972">MCSPLIGGIVSGIGSLMSSRSNASAARAQARMHDRQAAMERQRGAFEGARATDKARRLQGQQVANFAASGVQLAGSPGSVIDDSAAEAALDVQAIRYGAEARASNQQFSAQQNRRKAKSIMSAAPIGFLTPVIQGAAELASKIR</sequence>
<evidence type="ECO:0000313" key="1">
    <source>
        <dbReference type="EMBL" id="MDA5398768.1"/>
    </source>
</evidence>
<dbReference type="RefSeq" id="WP_267990172.1">
    <property type="nucleotide sequence ID" value="NZ_JAPJZI010000001.1"/>
</dbReference>
<accession>A0A9X3ZHI4</accession>
<reference evidence="1" key="1">
    <citation type="submission" date="2022-11" db="EMBL/GenBank/DDBJ databases">
        <title>Draft genome sequence of Hoeflea poritis E7-10 and Hoeflea prorocentri PM5-8, separated from scleractinian coral Porites lutea and marine dinoflagellate.</title>
        <authorList>
            <person name="Zhang G."/>
            <person name="Wei Q."/>
            <person name="Cai L."/>
        </authorList>
    </citation>
    <scope>NUCLEOTIDE SEQUENCE</scope>
    <source>
        <strain evidence="1">PM5-8</strain>
    </source>
</reference>
<organism evidence="1 2">
    <name type="scientific">Hoeflea prorocentri</name>
    <dbReference type="NCBI Taxonomy" id="1922333"/>
    <lineage>
        <taxon>Bacteria</taxon>
        <taxon>Pseudomonadati</taxon>
        <taxon>Pseudomonadota</taxon>
        <taxon>Alphaproteobacteria</taxon>
        <taxon>Hyphomicrobiales</taxon>
        <taxon>Rhizobiaceae</taxon>
        <taxon>Hoeflea</taxon>
    </lineage>
</organism>
<evidence type="ECO:0000313" key="2">
    <source>
        <dbReference type="Proteomes" id="UP001151234"/>
    </source>
</evidence>
<protein>
    <submittedName>
        <fullName evidence="1">Uncharacterized protein</fullName>
    </submittedName>
</protein>
<dbReference type="EMBL" id="JAPJZI010000001">
    <property type="protein sequence ID" value="MDA5398768.1"/>
    <property type="molecule type" value="Genomic_DNA"/>
</dbReference>
<keyword evidence="2" id="KW-1185">Reference proteome</keyword>
<gene>
    <name evidence="1" type="ORF">OQ273_09330</name>
</gene>
<dbReference type="Proteomes" id="UP001151234">
    <property type="component" value="Unassembled WGS sequence"/>
</dbReference>